<accession>A0A369A282</accession>
<dbReference type="EMBL" id="QPJS01000003">
    <property type="protein sequence ID" value="RCX03295.1"/>
    <property type="molecule type" value="Genomic_DNA"/>
</dbReference>
<evidence type="ECO:0000256" key="1">
    <source>
        <dbReference type="ARBA" id="ARBA00009600"/>
    </source>
</evidence>
<comment type="similarity">
    <text evidence="1">Belongs to the UPF0301 (AlgH) family.</text>
</comment>
<keyword evidence="3" id="KW-1185">Reference proteome</keyword>
<dbReference type="AlphaFoldDB" id="A0A369A282"/>
<reference evidence="2 3" key="1">
    <citation type="submission" date="2018-07" db="EMBL/GenBank/DDBJ databases">
        <title>Genomic Encyclopedia of Type Strains, Phase IV (KMG-IV): sequencing the most valuable type-strain genomes for metagenomic binning, comparative biology and taxonomic classification.</title>
        <authorList>
            <person name="Goeker M."/>
        </authorList>
    </citation>
    <scope>NUCLEOTIDE SEQUENCE [LARGE SCALE GENOMIC DNA]</scope>
    <source>
        <strain evidence="2 3">DSM 21410</strain>
    </source>
</reference>
<proteinExistence type="inferred from homology"/>
<organism evidence="2 3">
    <name type="scientific">Schleiferia thermophila</name>
    <dbReference type="NCBI Taxonomy" id="884107"/>
    <lineage>
        <taxon>Bacteria</taxon>
        <taxon>Pseudomonadati</taxon>
        <taxon>Bacteroidota</taxon>
        <taxon>Flavobacteriia</taxon>
        <taxon>Flavobacteriales</taxon>
        <taxon>Schleiferiaceae</taxon>
        <taxon>Schleiferia</taxon>
    </lineage>
</organism>
<dbReference type="Gene3D" id="3.40.1740.10">
    <property type="entry name" value="VC0467-like"/>
    <property type="match status" value="1"/>
</dbReference>
<evidence type="ECO:0000313" key="2">
    <source>
        <dbReference type="EMBL" id="RCX03295.1"/>
    </source>
</evidence>
<gene>
    <name evidence="2" type="ORF">DES35_103179</name>
</gene>
<comment type="caution">
    <text evidence="2">The sequence shown here is derived from an EMBL/GenBank/DDBJ whole genome shotgun (WGS) entry which is preliminary data.</text>
</comment>
<name>A0A369A282_9FLAO</name>
<dbReference type="RefSeq" id="WP_037358818.1">
    <property type="nucleotide sequence ID" value="NZ_BHZF01000003.1"/>
</dbReference>
<dbReference type="PANTHER" id="PTHR30327">
    <property type="entry name" value="UNCHARACTERIZED PROTEIN YQGE"/>
    <property type="match status" value="1"/>
</dbReference>
<dbReference type="Proteomes" id="UP000253517">
    <property type="component" value="Unassembled WGS sequence"/>
</dbReference>
<protein>
    <submittedName>
        <fullName evidence="2">Putative transcriptional regulator</fullName>
    </submittedName>
</protein>
<evidence type="ECO:0000313" key="3">
    <source>
        <dbReference type="Proteomes" id="UP000253517"/>
    </source>
</evidence>
<dbReference type="GO" id="GO:0005829">
    <property type="term" value="C:cytosol"/>
    <property type="evidence" value="ECO:0007669"/>
    <property type="project" value="TreeGrafter"/>
</dbReference>
<dbReference type="InterPro" id="IPR003774">
    <property type="entry name" value="AlgH-like"/>
</dbReference>
<dbReference type="Pfam" id="PF02622">
    <property type="entry name" value="DUF179"/>
    <property type="match status" value="1"/>
</dbReference>
<dbReference type="SUPFAM" id="SSF143456">
    <property type="entry name" value="VC0467-like"/>
    <property type="match status" value="1"/>
</dbReference>
<dbReference type="PANTHER" id="PTHR30327:SF1">
    <property type="entry name" value="UPF0301 PROTEIN YQGE"/>
    <property type="match status" value="1"/>
</dbReference>
<sequence>MEVLDLPVQGCLLISEPLLGDPNFEKTVIYLTAYSNLGAVGFVINKVSNMMLCDIIDDLQSSDFFIHEGGPVETDHLFFIHKRSDLVDSNYKIDDQYYWGGDAEMLFDKIRKGKILEDDVLFFKGYSGWAPGQLENELRAKSWVVVKEALDVVMQYAPEERWSSLLRKLGGRYLYWINTPANPVWN</sequence>